<feature type="domain" description="YbaK/aminoacyl-tRNA synthetase-associated" evidence="5">
    <location>
        <begin position="43"/>
        <end position="159"/>
    </location>
</feature>
<dbReference type="Proteomes" id="UP000051621">
    <property type="component" value="Unassembled WGS sequence"/>
</dbReference>
<accession>A0A0R1M5A1</accession>
<keyword evidence="2 4" id="KW-0648">Protein biosynthesis</keyword>
<name>A0A0R1M5A1_9LACO</name>
<evidence type="ECO:0000313" key="6">
    <source>
        <dbReference type="EMBL" id="KRL03017.1"/>
    </source>
</evidence>
<dbReference type="PANTHER" id="PTHR30411:SF0">
    <property type="entry name" value="CYS-TRNA(PRO)_CYS-TRNA(CYS) DEACYLASE YBAK"/>
    <property type="match status" value="1"/>
</dbReference>
<dbReference type="EMBL" id="AZEF01000007">
    <property type="protein sequence ID" value="KRL03017.1"/>
    <property type="molecule type" value="Genomic_DNA"/>
</dbReference>
<dbReference type="GO" id="GO:0016829">
    <property type="term" value="F:lyase activity"/>
    <property type="evidence" value="ECO:0007669"/>
    <property type="project" value="UniProtKB-KW"/>
</dbReference>
<comment type="caution">
    <text evidence="6">The sequence shown here is derived from an EMBL/GenBank/DDBJ whole genome shotgun (WGS) entry which is preliminary data.</text>
</comment>
<dbReference type="GO" id="GO:0002161">
    <property type="term" value="F:aminoacyl-tRNA deacylase activity"/>
    <property type="evidence" value="ECO:0007669"/>
    <property type="project" value="InterPro"/>
</dbReference>
<dbReference type="EC" id="4.2.-.-" evidence="4"/>
<evidence type="ECO:0000259" key="5">
    <source>
        <dbReference type="Pfam" id="PF04073"/>
    </source>
</evidence>
<sequence>MKEMAKKAKVKKTNDERILDQHQITYRETRFDWVTNGEQALTEAEAEGIPSKSILKTIVLKGSDSSQDYLVVCLPLEYEINLKRIANELGKKQIHLADNKKLLSITGYVHGANTPIGINVRKGFPIYFDVRIKSFEEISVSAGKVGRSVRLKQADLLKLVQGKYLEIG</sequence>
<evidence type="ECO:0000256" key="1">
    <source>
        <dbReference type="ARBA" id="ARBA00009798"/>
    </source>
</evidence>
<dbReference type="Gene3D" id="3.90.960.10">
    <property type="entry name" value="YbaK/aminoacyl-tRNA synthetase-associated domain"/>
    <property type="match status" value="1"/>
</dbReference>
<evidence type="ECO:0000256" key="3">
    <source>
        <dbReference type="ARBA" id="ARBA00023239"/>
    </source>
</evidence>
<keyword evidence="7" id="KW-1185">Reference proteome</keyword>
<dbReference type="PIRSF" id="PIRSF006181">
    <property type="entry name" value="EbsC_YbaK"/>
    <property type="match status" value="1"/>
</dbReference>
<protein>
    <recommendedName>
        <fullName evidence="4">Cys-tRNA(Pro)/Cys-tRNA(Cys) deacylase</fullName>
        <ecNumber evidence="4">4.2.-.-</ecNumber>
    </recommendedName>
</protein>
<dbReference type="PATRIC" id="fig|1423731.3.peg.293"/>
<comment type="similarity">
    <text evidence="1 4">Belongs to the prolyl-tRNA editing family. YbaK/EbsC subfamily.</text>
</comment>
<proteinExistence type="inferred from homology"/>
<gene>
    <name evidence="6" type="ORF">FC81_GL000283</name>
</gene>
<dbReference type="GO" id="GO:0006412">
    <property type="term" value="P:translation"/>
    <property type="evidence" value="ECO:0007669"/>
    <property type="project" value="UniProtKB-KW"/>
</dbReference>
<keyword evidence="3 4" id="KW-0456">Lyase</keyword>
<evidence type="ECO:0000313" key="7">
    <source>
        <dbReference type="Proteomes" id="UP000051621"/>
    </source>
</evidence>
<reference evidence="6 7" key="1">
    <citation type="journal article" date="2015" name="Genome Announc.">
        <title>Expanding the biotechnology potential of lactobacilli through comparative genomics of 213 strains and associated genera.</title>
        <authorList>
            <person name="Sun Z."/>
            <person name="Harris H.M."/>
            <person name="McCann A."/>
            <person name="Guo C."/>
            <person name="Argimon S."/>
            <person name="Zhang W."/>
            <person name="Yang X."/>
            <person name="Jeffery I.B."/>
            <person name="Cooney J.C."/>
            <person name="Kagawa T.F."/>
            <person name="Liu W."/>
            <person name="Song Y."/>
            <person name="Salvetti E."/>
            <person name="Wrobel A."/>
            <person name="Rasinkangas P."/>
            <person name="Parkhill J."/>
            <person name="Rea M.C."/>
            <person name="O'Sullivan O."/>
            <person name="Ritari J."/>
            <person name="Douillard F.P."/>
            <person name="Paul Ross R."/>
            <person name="Yang R."/>
            <person name="Briner A.E."/>
            <person name="Felis G.E."/>
            <person name="de Vos W.M."/>
            <person name="Barrangou R."/>
            <person name="Klaenhammer T.R."/>
            <person name="Caufield P.W."/>
            <person name="Cui Y."/>
            <person name="Zhang H."/>
            <person name="O'Toole P.W."/>
        </authorList>
    </citation>
    <scope>NUCLEOTIDE SEQUENCE [LARGE SCALE GENOMIC DNA]</scope>
    <source>
        <strain evidence="6 7">DSM 19910</strain>
    </source>
</reference>
<dbReference type="SUPFAM" id="SSF55826">
    <property type="entry name" value="YbaK/ProRS associated domain"/>
    <property type="match status" value="1"/>
</dbReference>
<dbReference type="STRING" id="1423731.FC81_GL000283"/>
<dbReference type="InterPro" id="IPR004369">
    <property type="entry name" value="Prolyl-tRNA_editing_YbaK/EbsC"/>
</dbReference>
<dbReference type="Pfam" id="PF04073">
    <property type="entry name" value="tRNA_edit"/>
    <property type="match status" value="1"/>
</dbReference>
<evidence type="ECO:0000256" key="4">
    <source>
        <dbReference type="PIRNR" id="PIRNR006181"/>
    </source>
</evidence>
<dbReference type="InterPro" id="IPR036754">
    <property type="entry name" value="YbaK/aa-tRNA-synt-asso_dom_sf"/>
</dbReference>
<dbReference type="PANTHER" id="PTHR30411">
    <property type="entry name" value="CYTOPLASMIC PROTEIN"/>
    <property type="match status" value="1"/>
</dbReference>
<dbReference type="InterPro" id="IPR007214">
    <property type="entry name" value="YbaK/aa-tRNA-synth-assoc-dom"/>
</dbReference>
<organism evidence="6 7">
    <name type="scientific">Liquorilactobacillus capillatus DSM 19910</name>
    <dbReference type="NCBI Taxonomy" id="1423731"/>
    <lineage>
        <taxon>Bacteria</taxon>
        <taxon>Bacillati</taxon>
        <taxon>Bacillota</taxon>
        <taxon>Bacilli</taxon>
        <taxon>Lactobacillales</taxon>
        <taxon>Lactobacillaceae</taxon>
        <taxon>Liquorilactobacillus</taxon>
    </lineage>
</organism>
<evidence type="ECO:0000256" key="2">
    <source>
        <dbReference type="ARBA" id="ARBA00022917"/>
    </source>
</evidence>
<dbReference type="AlphaFoldDB" id="A0A0R1M5A1"/>